<feature type="compositionally biased region" description="Low complexity" evidence="1">
    <location>
        <begin position="111"/>
        <end position="124"/>
    </location>
</feature>
<reference evidence="3" key="1">
    <citation type="submission" date="2014-04" db="EMBL/GenBank/DDBJ databases">
        <title>Evolutionary Origins and Diversification of the Mycorrhizal Mutualists.</title>
        <authorList>
            <consortium name="DOE Joint Genome Institute"/>
            <consortium name="Mycorrhizal Genomics Consortium"/>
            <person name="Kohler A."/>
            <person name="Kuo A."/>
            <person name="Nagy L.G."/>
            <person name="Floudas D."/>
            <person name="Copeland A."/>
            <person name="Barry K.W."/>
            <person name="Cichocki N."/>
            <person name="Veneault-Fourrey C."/>
            <person name="LaButti K."/>
            <person name="Lindquist E.A."/>
            <person name="Lipzen A."/>
            <person name="Lundell T."/>
            <person name="Morin E."/>
            <person name="Murat C."/>
            <person name="Riley R."/>
            <person name="Ohm R."/>
            <person name="Sun H."/>
            <person name="Tunlid A."/>
            <person name="Henrissat B."/>
            <person name="Grigoriev I.V."/>
            <person name="Hibbett D.S."/>
            <person name="Martin F."/>
        </authorList>
    </citation>
    <scope>NUCLEOTIDE SEQUENCE [LARGE SCALE GENOMIC DNA]</scope>
    <source>
        <strain evidence="3">FD-334 SS-4</strain>
    </source>
</reference>
<organism evidence="2 3">
    <name type="scientific">Hypholoma sublateritium (strain FD-334 SS-4)</name>
    <dbReference type="NCBI Taxonomy" id="945553"/>
    <lineage>
        <taxon>Eukaryota</taxon>
        <taxon>Fungi</taxon>
        <taxon>Dikarya</taxon>
        <taxon>Basidiomycota</taxon>
        <taxon>Agaricomycotina</taxon>
        <taxon>Agaricomycetes</taxon>
        <taxon>Agaricomycetidae</taxon>
        <taxon>Agaricales</taxon>
        <taxon>Agaricineae</taxon>
        <taxon>Strophariaceae</taxon>
        <taxon>Hypholoma</taxon>
    </lineage>
</organism>
<evidence type="ECO:0000313" key="3">
    <source>
        <dbReference type="Proteomes" id="UP000054270"/>
    </source>
</evidence>
<dbReference type="Proteomes" id="UP000054270">
    <property type="component" value="Unassembled WGS sequence"/>
</dbReference>
<evidence type="ECO:0000313" key="2">
    <source>
        <dbReference type="EMBL" id="KJA15024.1"/>
    </source>
</evidence>
<evidence type="ECO:0000256" key="1">
    <source>
        <dbReference type="SAM" id="MobiDB-lite"/>
    </source>
</evidence>
<accession>A0A0D2N7A5</accession>
<dbReference type="AlphaFoldDB" id="A0A0D2N7A5"/>
<dbReference type="EMBL" id="KN817656">
    <property type="protein sequence ID" value="KJA15024.1"/>
    <property type="molecule type" value="Genomic_DNA"/>
</dbReference>
<proteinExistence type="predicted"/>
<feature type="region of interest" description="Disordered" evidence="1">
    <location>
        <begin position="103"/>
        <end position="133"/>
    </location>
</feature>
<gene>
    <name evidence="2" type="ORF">HYPSUDRAFT_208202</name>
</gene>
<sequence>MAITVRKSKVATDAAAASMTNPGPLKTSLGKQGHAANQAVKWQLKIKSKNLRVAPTIASISADLESSCESESTVWSDNPRLGNTDEAFEPSTARTRIVRKQYKVLHDNDNNSDSGSNTDSITGTSDKENEPPMPISAAYVTRLEVQIKTLQAKLELVNRSRASMGIPWNSMES</sequence>
<feature type="region of interest" description="Disordered" evidence="1">
    <location>
        <begin position="1"/>
        <end position="34"/>
    </location>
</feature>
<name>A0A0D2N7A5_HYPSF</name>
<protein>
    <submittedName>
        <fullName evidence="2">Uncharacterized protein</fullName>
    </submittedName>
</protein>
<keyword evidence="3" id="KW-1185">Reference proteome</keyword>